<dbReference type="InterPro" id="IPR033175">
    <property type="entry name" value="PSD-A"/>
</dbReference>
<evidence type="ECO:0000256" key="7">
    <source>
        <dbReference type="ARBA" id="ARBA00023209"/>
    </source>
</evidence>
<dbReference type="PROSITE" id="PS51257">
    <property type="entry name" value="PROKAR_LIPOPROTEIN"/>
    <property type="match status" value="1"/>
</dbReference>
<comment type="caution">
    <text evidence="14">The sequence shown here is derived from an EMBL/GenBank/DDBJ whole genome shotgun (WGS) entry which is preliminary data.</text>
</comment>
<dbReference type="Proteomes" id="UP000780345">
    <property type="component" value="Unassembled WGS sequence"/>
</dbReference>
<keyword evidence="2 11" id="KW-0444">Lipid biosynthesis</keyword>
<keyword evidence="8 11" id="KW-0456">Lyase</keyword>
<dbReference type="PANTHER" id="PTHR35809:SF1">
    <property type="entry name" value="ARCHAETIDYLSERINE DECARBOXYLASE PROENZYME-RELATED"/>
    <property type="match status" value="1"/>
</dbReference>
<dbReference type="PANTHER" id="PTHR35809">
    <property type="entry name" value="ARCHAETIDYLSERINE DECARBOXYLASE PROENZYME-RELATED"/>
    <property type="match status" value="1"/>
</dbReference>
<evidence type="ECO:0000256" key="10">
    <source>
        <dbReference type="ARBA" id="ARBA00023317"/>
    </source>
</evidence>
<dbReference type="GO" id="GO:0006646">
    <property type="term" value="P:phosphatidylethanolamine biosynthetic process"/>
    <property type="evidence" value="ECO:0007669"/>
    <property type="project" value="UniProtKB-UniRule"/>
</dbReference>
<feature type="chain" id="PRO_5038184765" description="Phosphatidylserine decarboxylase beta chain" evidence="11">
    <location>
        <begin position="1"/>
        <end position="182"/>
    </location>
</feature>
<evidence type="ECO:0000256" key="4">
    <source>
        <dbReference type="ARBA" id="ARBA00023098"/>
    </source>
</evidence>
<evidence type="ECO:0000256" key="8">
    <source>
        <dbReference type="ARBA" id="ARBA00023239"/>
    </source>
</evidence>
<comment type="PTM">
    <text evidence="11">Is synthesized initially as an inactive proenzyme. Formation of the active enzyme involves a self-maturation process in which the active site pyruvoyl group is generated from an internal serine residue via an autocatalytic post-translational modification. Two non-identical subunits are generated from the proenzyme in this reaction, and the pyruvate is formed at the N-terminus of the alpha chain, which is derived from the carboxyl end of the proenzyme. The post-translation cleavage follows an unusual pathway, termed non-hydrolytic serinolysis, in which the side chain hydroxyl group of the serine supplies its oxygen atom to form the C-terminus of the beta chain, while the remainder of the serine residue undergoes an oxidative deamination to produce ammonia and the pyruvoyl prosthetic group on the alpha chain.</text>
</comment>
<comment type="cofactor">
    <cofactor evidence="11">
        <name>pyruvate</name>
        <dbReference type="ChEBI" id="CHEBI:15361"/>
    </cofactor>
    <text evidence="11">Binds 1 pyruvoyl group covalently per subunit.</text>
</comment>
<comment type="catalytic activity">
    <reaction evidence="11">
        <text>a 1,2-diacyl-sn-glycero-3-phospho-L-serine + H(+) = a 1,2-diacyl-sn-glycero-3-phosphoethanolamine + CO2</text>
        <dbReference type="Rhea" id="RHEA:20828"/>
        <dbReference type="ChEBI" id="CHEBI:15378"/>
        <dbReference type="ChEBI" id="CHEBI:16526"/>
        <dbReference type="ChEBI" id="CHEBI:57262"/>
        <dbReference type="ChEBI" id="CHEBI:64612"/>
        <dbReference type="EC" id="4.1.1.65"/>
    </reaction>
</comment>
<evidence type="ECO:0000256" key="1">
    <source>
        <dbReference type="ARBA" id="ARBA00022475"/>
    </source>
</evidence>
<organism evidence="14 15">
    <name type="scientific">Neisseria sicca</name>
    <dbReference type="NCBI Taxonomy" id="490"/>
    <lineage>
        <taxon>Bacteria</taxon>
        <taxon>Pseudomonadati</taxon>
        <taxon>Pseudomonadota</taxon>
        <taxon>Betaproteobacteria</taxon>
        <taxon>Neisseriales</taxon>
        <taxon>Neisseriaceae</taxon>
        <taxon>Neisseria</taxon>
    </lineage>
</organism>
<feature type="modified residue" description="Pyruvic acid (Ser); by autocatalysis" evidence="11">
    <location>
        <position position="183"/>
    </location>
</feature>
<dbReference type="GO" id="GO:0004609">
    <property type="term" value="F:phosphatidylserine decarboxylase activity"/>
    <property type="evidence" value="ECO:0007669"/>
    <property type="project" value="UniProtKB-UniRule"/>
</dbReference>
<dbReference type="EMBL" id="JABZQQ010000113">
    <property type="protein sequence ID" value="MBF1265996.1"/>
    <property type="molecule type" value="Genomic_DNA"/>
</dbReference>
<keyword evidence="5 11" id="KW-0472">Membrane</keyword>
<comment type="subunit">
    <text evidence="11">Heterodimer of a large membrane-associated beta subunit and a small pyruvoyl-containing alpha subunit.</text>
</comment>
<feature type="region of interest" description="Disordered" evidence="12">
    <location>
        <begin position="219"/>
        <end position="246"/>
    </location>
</feature>
<dbReference type="NCBIfam" id="NF003678">
    <property type="entry name" value="PRK05305.1-2"/>
    <property type="match status" value="1"/>
</dbReference>
<keyword evidence="6 11" id="KW-0865">Zymogen</keyword>
<name>A0A930DHQ0_NEISI</name>
<evidence type="ECO:0000256" key="5">
    <source>
        <dbReference type="ARBA" id="ARBA00023136"/>
    </source>
</evidence>
<dbReference type="Pfam" id="PF02666">
    <property type="entry name" value="PS_Dcarbxylase"/>
    <property type="match status" value="1"/>
</dbReference>
<accession>A0A930DHQ0</accession>
<comment type="pathway">
    <text evidence="11">Phospholipid metabolism; phosphatidylethanolamine biosynthesis; phosphatidylethanolamine from CDP-diacylglycerol: step 2/2.</text>
</comment>
<gene>
    <name evidence="11" type="primary">psd</name>
    <name evidence="14" type="ORF">HXM80_10205</name>
</gene>
<dbReference type="InterPro" id="IPR003817">
    <property type="entry name" value="PS_Dcarbxylase"/>
</dbReference>
<protein>
    <recommendedName>
        <fullName evidence="11">Phosphatidylserine decarboxylase proenzyme</fullName>
        <ecNumber evidence="11">4.1.1.65</ecNumber>
    </recommendedName>
    <component>
        <recommendedName>
            <fullName evidence="11">Phosphatidylserine decarboxylase alpha chain</fullName>
        </recommendedName>
    </component>
    <component>
        <recommendedName>
            <fullName evidence="11">Phosphatidylserine decarboxylase beta chain</fullName>
        </recommendedName>
    </component>
</protein>
<comment type="function">
    <text evidence="11">Catalyzes the formation of phosphatidylethanolamine (PtdEtn) from phosphatidylserine (PtdSer).</text>
</comment>
<feature type="active site" description="Schiff-base intermediate with substrate; via pyruvic acid" evidence="11">
    <location>
        <position position="183"/>
    </location>
</feature>
<evidence type="ECO:0000256" key="13">
    <source>
        <dbReference type="SAM" id="Phobius"/>
    </source>
</evidence>
<sequence>MNRLYPHPIIAREGWPFIGGGLVLSLLVSACCGWWSLPFWIFTVFALQFFRDPSREIPQDPEAILSPVDGRIVVVERARDPYRDTEALKISVFMNVFNVHSQKSPADCTVTAVEYNKGKFLNADLDKASTENERNAVLATTASGREITFVQVAGLVARRILCYTKVGEKLTRGERYGFIRFGSRVDMYLPVDAQAQVAIGDKVTGVRTVLARLPLQAPETAAPTETTTAAQTETTAPAQTAAEVTQSEIEAAADKVRNAAEQALKD</sequence>
<dbReference type="EC" id="4.1.1.65" evidence="11"/>
<keyword evidence="10 11" id="KW-0670">Pyruvate</keyword>
<feature type="compositionally biased region" description="Low complexity" evidence="12">
    <location>
        <begin position="219"/>
        <end position="242"/>
    </location>
</feature>
<evidence type="ECO:0000256" key="9">
    <source>
        <dbReference type="ARBA" id="ARBA00023264"/>
    </source>
</evidence>
<dbReference type="HAMAP" id="MF_00664">
    <property type="entry name" value="PS_decarb_PSD_A"/>
    <property type="match status" value="1"/>
</dbReference>
<comment type="subcellular location">
    <subcellularLocation>
        <location evidence="11">Cell membrane</location>
        <topology evidence="11">Peripheral membrane protein</topology>
    </subcellularLocation>
</comment>
<feature type="transmembrane region" description="Helical" evidence="13">
    <location>
        <begin position="20"/>
        <end position="47"/>
    </location>
</feature>
<feature type="site" description="Cleavage (non-hydrolytic); by autocatalysis" evidence="11">
    <location>
        <begin position="182"/>
        <end position="183"/>
    </location>
</feature>
<evidence type="ECO:0000256" key="11">
    <source>
        <dbReference type="HAMAP-Rule" id="MF_00664"/>
    </source>
</evidence>
<keyword evidence="1 11" id="KW-1003">Cell membrane</keyword>
<dbReference type="AlphaFoldDB" id="A0A930DHQ0"/>
<keyword evidence="4 11" id="KW-0443">Lipid metabolism</keyword>
<reference evidence="14" key="1">
    <citation type="submission" date="2020-04" db="EMBL/GenBank/DDBJ databases">
        <title>Deep metagenomics examines the oral microbiome during advanced dental caries in children, revealing novel taxa and co-occurrences with host molecules.</title>
        <authorList>
            <person name="Baker J.L."/>
            <person name="Morton J.T."/>
            <person name="Dinis M."/>
            <person name="Alvarez R."/>
            <person name="Tran N.C."/>
            <person name="Knight R."/>
            <person name="Edlund A."/>
        </authorList>
    </citation>
    <scope>NUCLEOTIDE SEQUENCE</scope>
    <source>
        <strain evidence="14">JCVI_32_bin.62</strain>
    </source>
</reference>
<evidence type="ECO:0000256" key="6">
    <source>
        <dbReference type="ARBA" id="ARBA00023145"/>
    </source>
</evidence>
<comment type="similarity">
    <text evidence="11">Belongs to the phosphatidylserine decarboxylase family. PSD-A subfamily.</text>
</comment>
<evidence type="ECO:0000256" key="2">
    <source>
        <dbReference type="ARBA" id="ARBA00022516"/>
    </source>
</evidence>
<dbReference type="NCBIfam" id="TIGR00164">
    <property type="entry name" value="AS_decarb"/>
    <property type="match status" value="1"/>
</dbReference>
<keyword evidence="13" id="KW-1133">Transmembrane helix</keyword>
<dbReference type="GO" id="GO:0005886">
    <property type="term" value="C:plasma membrane"/>
    <property type="evidence" value="ECO:0007669"/>
    <property type="project" value="UniProtKB-SubCell"/>
</dbReference>
<keyword evidence="13" id="KW-0812">Transmembrane</keyword>
<keyword evidence="3 11" id="KW-0210">Decarboxylase</keyword>
<evidence type="ECO:0000313" key="14">
    <source>
        <dbReference type="EMBL" id="MBF1265996.1"/>
    </source>
</evidence>
<dbReference type="NCBIfam" id="NF003680">
    <property type="entry name" value="PRK05305.1-5"/>
    <property type="match status" value="1"/>
</dbReference>
<evidence type="ECO:0000256" key="12">
    <source>
        <dbReference type="SAM" id="MobiDB-lite"/>
    </source>
</evidence>
<proteinExistence type="inferred from homology"/>
<feature type="chain" id="PRO_5038184766" description="Phosphatidylserine decarboxylase alpha chain" evidence="11">
    <location>
        <begin position="183"/>
        <end position="266"/>
    </location>
</feature>
<keyword evidence="9 11" id="KW-1208">Phospholipid metabolism</keyword>
<evidence type="ECO:0000256" key="3">
    <source>
        <dbReference type="ARBA" id="ARBA00022793"/>
    </source>
</evidence>
<keyword evidence="7 11" id="KW-0594">Phospholipid biosynthesis</keyword>
<evidence type="ECO:0000313" key="15">
    <source>
        <dbReference type="Proteomes" id="UP000780345"/>
    </source>
</evidence>